<evidence type="ECO:0000313" key="1">
    <source>
        <dbReference type="EMBL" id="MFC3986785.1"/>
    </source>
</evidence>
<dbReference type="Proteomes" id="UP001595698">
    <property type="component" value="Unassembled WGS sequence"/>
</dbReference>
<dbReference type="RefSeq" id="WP_386197135.1">
    <property type="nucleotide sequence ID" value="NZ_JBHSBC010000067.1"/>
</dbReference>
<accession>A0ABV8FHB4</accession>
<sequence>MTIELAVCAAYRIRHSEFLGWDADDRDKAIWQYIRERQACRDCGTRPDEWDPKRGGDRNAYLAERELCRGCEVLQGAQASLAGDPGRIRGERMVLIRSKEVRESRGRS</sequence>
<proteinExistence type="predicted"/>
<evidence type="ECO:0000313" key="2">
    <source>
        <dbReference type="Proteomes" id="UP001595698"/>
    </source>
</evidence>
<reference evidence="2" key="1">
    <citation type="journal article" date="2019" name="Int. J. Syst. Evol. Microbiol.">
        <title>The Global Catalogue of Microorganisms (GCM) 10K type strain sequencing project: providing services to taxonomists for standard genome sequencing and annotation.</title>
        <authorList>
            <consortium name="The Broad Institute Genomics Platform"/>
            <consortium name="The Broad Institute Genome Sequencing Center for Infectious Disease"/>
            <person name="Wu L."/>
            <person name="Ma J."/>
        </authorList>
    </citation>
    <scope>NUCLEOTIDE SEQUENCE [LARGE SCALE GENOMIC DNA]</scope>
    <source>
        <strain evidence="2">TBRC 7912</strain>
    </source>
</reference>
<keyword evidence="2" id="KW-1185">Reference proteome</keyword>
<protein>
    <submittedName>
        <fullName evidence="1">Uncharacterized protein</fullName>
    </submittedName>
</protein>
<comment type="caution">
    <text evidence="1">The sequence shown here is derived from an EMBL/GenBank/DDBJ whole genome shotgun (WGS) entry which is preliminary data.</text>
</comment>
<name>A0ABV8FHB4_9ACTN</name>
<organism evidence="1 2">
    <name type="scientific">Streptosporangium jomthongense</name>
    <dbReference type="NCBI Taxonomy" id="1193683"/>
    <lineage>
        <taxon>Bacteria</taxon>
        <taxon>Bacillati</taxon>
        <taxon>Actinomycetota</taxon>
        <taxon>Actinomycetes</taxon>
        <taxon>Streptosporangiales</taxon>
        <taxon>Streptosporangiaceae</taxon>
        <taxon>Streptosporangium</taxon>
    </lineage>
</organism>
<dbReference type="EMBL" id="JBHSBC010000067">
    <property type="protein sequence ID" value="MFC3986785.1"/>
    <property type="molecule type" value="Genomic_DNA"/>
</dbReference>
<gene>
    <name evidence="1" type="ORF">ACFOYY_42115</name>
</gene>